<evidence type="ECO:0000313" key="6">
    <source>
        <dbReference type="EMBL" id="AJY75648.1"/>
    </source>
</evidence>
<dbReference type="STRING" id="1126833.VN24_15125"/>
<organism evidence="6 7">
    <name type="scientific">Paenibacillus beijingensis</name>
    <dbReference type="NCBI Taxonomy" id="1126833"/>
    <lineage>
        <taxon>Bacteria</taxon>
        <taxon>Bacillati</taxon>
        <taxon>Bacillota</taxon>
        <taxon>Bacilli</taxon>
        <taxon>Bacillales</taxon>
        <taxon>Paenibacillaceae</taxon>
        <taxon>Paenibacillus</taxon>
    </lineage>
</organism>
<sequence>MVNYRWMLLSFLLFFMLGGNAFAAAAASGSGGGRSWIWFIAAAAAAAAIGVAVLFGWRKRQKLEQQRARIDELIEAIDKAKAELKPYDGQARGMTEELIERINGELSGSLLTLNELKSQSARSRIFLLHYTRLNAEADTLRTELDSLAAGAERNTAEIRRIADTGREAERTIRQLAAQSAALRTEIELQSKATSFPLEALFDRLKHLESEVSRAFASLPEDPVAAETIARNCLGMLDLLTGDMDDFPLFFDQFDRFESAIADCRSRLDEIRETAGIGRAIQRLNPYFNFGLAREALHKMYRELRRGDMSEVRSFGMKADRLLAEAVEVAAAQAGLKDATRFDAERLLNKTAVLCEEIADLEQPFEQIRSAYAVIHWSALLEKFRRAKEDAADAEARLVEASGLASDAQQQFDRARALLDQLPPLLSAAEQTVQECGETFRKLAERLEACRNEIGSLQESYRQTLQAVSSEALVLTGESERLRATAEALGRKTRELAQTEPFNLDSLEFELEHYRQDIEALREHVGRAAADKQEALLLMQAGKTGYESLQAAGRGRINERHYRQRYESLSCKAGKLLAAGLYAEALKHASDMKDLIERMNHDYENALAEERRQELLEQRHLRRHSSDYTLHGGGHSAGSVRWNSAGIGVSDPDPDSDRDPVTDLLPDPNPDPNSDPDSGDSSGRGGG</sequence>
<keyword evidence="5" id="KW-0732">Signal</keyword>
<feature type="region of interest" description="Disordered" evidence="3">
    <location>
        <begin position="625"/>
        <end position="686"/>
    </location>
</feature>
<dbReference type="OrthoDB" id="2759242at2"/>
<keyword evidence="4" id="KW-0812">Transmembrane</keyword>
<feature type="transmembrane region" description="Helical" evidence="4">
    <location>
        <begin position="36"/>
        <end position="57"/>
    </location>
</feature>
<dbReference type="GO" id="GO:0005856">
    <property type="term" value="C:cytoskeleton"/>
    <property type="evidence" value="ECO:0007669"/>
    <property type="project" value="TreeGrafter"/>
</dbReference>
<evidence type="ECO:0000256" key="1">
    <source>
        <dbReference type="ARBA" id="ARBA00023054"/>
    </source>
</evidence>
<keyword evidence="4" id="KW-1133">Transmembrane helix</keyword>
<dbReference type="Gene3D" id="1.10.287.1490">
    <property type="match status" value="1"/>
</dbReference>
<dbReference type="PANTHER" id="PTHR32083:SF48">
    <property type="entry name" value="TRANS-GOLGI NETWORK-LOCALIZED SYP41-INTERACTING PROTEIN 1"/>
    <property type="match status" value="1"/>
</dbReference>
<dbReference type="PATRIC" id="fig|1126833.4.peg.3313"/>
<dbReference type="HOGENOM" id="CLU_401067_0_0_9"/>
<dbReference type="RefSeq" id="WP_045671076.1">
    <property type="nucleotide sequence ID" value="NZ_CP011058.1"/>
</dbReference>
<accession>A0A0D5NL67</accession>
<feature type="signal peptide" evidence="5">
    <location>
        <begin position="1"/>
        <end position="23"/>
    </location>
</feature>
<reference evidence="6 7" key="1">
    <citation type="journal article" date="2015" name="J. Biotechnol.">
        <title>Complete genome sequence of Paenibacillus beijingensis 7188(T) (=DSM 24997(T)), a novel rhizobacterium from jujube garden soil.</title>
        <authorList>
            <person name="Kwak Y."/>
            <person name="Shin J.H."/>
        </authorList>
    </citation>
    <scope>NUCLEOTIDE SEQUENCE [LARGE SCALE GENOMIC DNA]</scope>
    <source>
        <strain evidence="6 7">DSM 24997</strain>
    </source>
</reference>
<feature type="chain" id="PRO_5002296374" description="Septation ring formation regulator EzrA" evidence="5">
    <location>
        <begin position="24"/>
        <end position="686"/>
    </location>
</feature>
<dbReference type="PANTHER" id="PTHR32083">
    <property type="entry name" value="CILIA AND FLAGELLA-ASSOCIATED PROTEIN 58-RELATED"/>
    <property type="match status" value="1"/>
</dbReference>
<name>A0A0D5NL67_9BACL</name>
<evidence type="ECO:0000256" key="2">
    <source>
        <dbReference type="SAM" id="Coils"/>
    </source>
</evidence>
<protein>
    <recommendedName>
        <fullName evidence="8">Septation ring formation regulator EzrA</fullName>
    </recommendedName>
</protein>
<keyword evidence="4" id="KW-0472">Membrane</keyword>
<evidence type="ECO:0000256" key="4">
    <source>
        <dbReference type="SAM" id="Phobius"/>
    </source>
</evidence>
<dbReference type="Proteomes" id="UP000032633">
    <property type="component" value="Chromosome"/>
</dbReference>
<reference evidence="7" key="2">
    <citation type="submission" date="2015-03" db="EMBL/GenBank/DDBJ databases">
        <title>Genome sequence of Paenibacillus beijingensis strain DSM 24997T.</title>
        <authorList>
            <person name="Kwak Y."/>
            <person name="Shin J.-H."/>
        </authorList>
    </citation>
    <scope>NUCLEOTIDE SEQUENCE [LARGE SCALE GENOMIC DNA]</scope>
    <source>
        <strain evidence="7">DSM 24997</strain>
    </source>
</reference>
<dbReference type="KEGG" id="pbj:VN24_15125"/>
<proteinExistence type="predicted"/>
<keyword evidence="7" id="KW-1185">Reference proteome</keyword>
<evidence type="ECO:0000256" key="5">
    <source>
        <dbReference type="SAM" id="SignalP"/>
    </source>
</evidence>
<dbReference type="AlphaFoldDB" id="A0A0D5NL67"/>
<feature type="coiled-coil region" evidence="2">
    <location>
        <begin position="503"/>
        <end position="530"/>
    </location>
</feature>
<dbReference type="EMBL" id="CP011058">
    <property type="protein sequence ID" value="AJY75648.1"/>
    <property type="molecule type" value="Genomic_DNA"/>
</dbReference>
<evidence type="ECO:0000313" key="7">
    <source>
        <dbReference type="Proteomes" id="UP000032633"/>
    </source>
</evidence>
<gene>
    <name evidence="6" type="ORF">VN24_15125</name>
</gene>
<keyword evidence="1 2" id="KW-0175">Coiled coil</keyword>
<evidence type="ECO:0008006" key="8">
    <source>
        <dbReference type="Google" id="ProtNLM"/>
    </source>
</evidence>
<evidence type="ECO:0000256" key="3">
    <source>
        <dbReference type="SAM" id="MobiDB-lite"/>
    </source>
</evidence>